<evidence type="ECO:0008006" key="7">
    <source>
        <dbReference type="Google" id="ProtNLM"/>
    </source>
</evidence>
<dbReference type="AlphaFoldDB" id="A0ABD1FGM6"/>
<dbReference type="InterPro" id="IPR003114">
    <property type="entry name" value="Phox_assoc"/>
</dbReference>
<evidence type="ECO:0000259" key="2">
    <source>
        <dbReference type="PROSITE" id="PS50132"/>
    </source>
</evidence>
<accession>A0ABD1FGM6</accession>
<dbReference type="EMBL" id="JBDJPC010000001">
    <property type="protein sequence ID" value="KAL1517793.1"/>
    <property type="molecule type" value="Genomic_DNA"/>
</dbReference>
<feature type="domain" description="PX" evidence="3">
    <location>
        <begin position="526"/>
        <end position="644"/>
    </location>
</feature>
<dbReference type="InterPro" id="IPR044926">
    <property type="entry name" value="RGS_subdomain_2"/>
</dbReference>
<name>A0ABD1FGM6_HYPHA</name>
<gene>
    <name evidence="5" type="ORF">ABEB36_001517</name>
</gene>
<dbReference type="PANTHER" id="PTHR22775:SF44">
    <property type="entry name" value="SORTING NEXIN-14"/>
    <property type="match status" value="1"/>
</dbReference>
<keyword evidence="1" id="KW-0472">Membrane</keyword>
<dbReference type="Gene3D" id="1.10.167.10">
    <property type="entry name" value="Regulator of G-protein Signalling 4, domain 2"/>
    <property type="match status" value="1"/>
</dbReference>
<dbReference type="Pfam" id="PF02194">
    <property type="entry name" value="PXA"/>
    <property type="match status" value="1"/>
</dbReference>
<dbReference type="InterPro" id="IPR016137">
    <property type="entry name" value="RGS"/>
</dbReference>
<dbReference type="Gene3D" id="3.30.1520.10">
    <property type="entry name" value="Phox-like domain"/>
    <property type="match status" value="1"/>
</dbReference>
<evidence type="ECO:0000313" key="5">
    <source>
        <dbReference type="EMBL" id="KAL1517793.1"/>
    </source>
</evidence>
<evidence type="ECO:0000256" key="1">
    <source>
        <dbReference type="SAM" id="Phobius"/>
    </source>
</evidence>
<dbReference type="PROSITE" id="PS50195">
    <property type="entry name" value="PX"/>
    <property type="match status" value="1"/>
</dbReference>
<feature type="transmembrane region" description="Helical" evidence="1">
    <location>
        <begin position="21"/>
        <end position="54"/>
    </location>
</feature>
<sequence>MLTVHVLELFRLIFKNKFSKISIILITCFCVAIGVFFSLFAGLVTFCCYLLGLLSSFLILNYPHYVSLYFETLLKNHNIKSTTVRARLKASCSVCDVKTCRRHDISKSLVPWKEVKVSSELNQAIQQFYNRILSNFILTWYQQFTDNKEFLNELKYCLRFSSATLINRFFQIDSIDLIVKKLVPQIIKHIDDYLYMQQFAKTRNLKFNDVMVEHLGNNLHPAITNRTNELDYLRHLGNELIKHLLPAQYTNCKNYLVLLRELLSGWVLLPLMDVIAEPNIINSLVIITVNYNKNLRNQNVLEPKEKEEFLCNFIELDNIRCSPFALSLNKIKNSTEYLYSLMQFLKREDQVHWLTFCLDVDDFNSILLTPEFSEEQLKELHSKALKLYEDYFNEDSLTFIGCSKETCKEFLEFSSDMHNVAKLRSSKSLYQAYDFACNQLESMWLPQFFHSNEFYSVICGPKITTAYTKAPIKSRKYYEQTNYSTVSKISSGLGKIKGVLKTASPIQGSIEPLETDFTEDEILIRDLSNWKVKVSSYQITPMNKVTYFCLNVYYVDNSSQSESRVNNWTVWRKDQDFFTLKAKLVEFHGESEICDSPLPSRKAGSMVESRISKYEDFITSLLQKPSLRGSDLLHTFLTSEEDFTLVISTMASNNQDFGNIYQSMAYKLRKEKGQNLDSFISTFVSSVKQKQERIDIAEEGLEMDIESLKHTLPRTFTNNTFKDNLGISYKLQSNSTGNSFNPTLFSESLFYLLKHVFKVNIIILKIYVVICNVAQQIVDLLARNLIEKTLKLGLTQHNLAFLVEQLEEVVFHPHTPHTSEEYEERKRKAFDDIKFCPTYLNTILGGQVNEGLKTLLEILQNPCYNKQLCYNLLDTLLLEMFPELKETS</sequence>
<dbReference type="Pfam" id="PF00787">
    <property type="entry name" value="PX"/>
    <property type="match status" value="1"/>
</dbReference>
<keyword evidence="6" id="KW-1185">Reference proteome</keyword>
<dbReference type="Proteomes" id="UP001566132">
    <property type="component" value="Unassembled WGS sequence"/>
</dbReference>
<feature type="domain" description="RGS" evidence="2">
    <location>
        <begin position="327"/>
        <end position="458"/>
    </location>
</feature>
<dbReference type="PROSITE" id="PS50132">
    <property type="entry name" value="RGS"/>
    <property type="match status" value="1"/>
</dbReference>
<dbReference type="InterPro" id="IPR001683">
    <property type="entry name" value="PX_dom"/>
</dbReference>
<dbReference type="PROSITE" id="PS51207">
    <property type="entry name" value="PXA"/>
    <property type="match status" value="1"/>
</dbReference>
<keyword evidence="1" id="KW-1133">Transmembrane helix</keyword>
<dbReference type="SUPFAM" id="SSF48097">
    <property type="entry name" value="Regulator of G-protein signaling, RGS"/>
    <property type="match status" value="1"/>
</dbReference>
<comment type="caution">
    <text evidence="5">The sequence shown here is derived from an EMBL/GenBank/DDBJ whole genome shotgun (WGS) entry which is preliminary data.</text>
</comment>
<dbReference type="SMART" id="SM00313">
    <property type="entry name" value="PXA"/>
    <property type="match status" value="1"/>
</dbReference>
<evidence type="ECO:0000313" key="6">
    <source>
        <dbReference type="Proteomes" id="UP001566132"/>
    </source>
</evidence>
<dbReference type="SUPFAM" id="SSF64268">
    <property type="entry name" value="PX domain"/>
    <property type="match status" value="1"/>
</dbReference>
<dbReference type="InterPro" id="IPR036871">
    <property type="entry name" value="PX_dom_sf"/>
</dbReference>
<feature type="domain" description="PXA" evidence="4">
    <location>
        <begin position="118"/>
        <end position="293"/>
    </location>
</feature>
<keyword evidence="1" id="KW-0812">Transmembrane</keyword>
<evidence type="ECO:0000259" key="4">
    <source>
        <dbReference type="PROSITE" id="PS51207"/>
    </source>
</evidence>
<dbReference type="PANTHER" id="PTHR22775">
    <property type="entry name" value="SORTING NEXIN"/>
    <property type="match status" value="1"/>
</dbReference>
<proteinExistence type="predicted"/>
<organism evidence="5 6">
    <name type="scientific">Hypothenemus hampei</name>
    <name type="common">Coffee berry borer</name>
    <dbReference type="NCBI Taxonomy" id="57062"/>
    <lineage>
        <taxon>Eukaryota</taxon>
        <taxon>Metazoa</taxon>
        <taxon>Ecdysozoa</taxon>
        <taxon>Arthropoda</taxon>
        <taxon>Hexapoda</taxon>
        <taxon>Insecta</taxon>
        <taxon>Pterygota</taxon>
        <taxon>Neoptera</taxon>
        <taxon>Endopterygota</taxon>
        <taxon>Coleoptera</taxon>
        <taxon>Polyphaga</taxon>
        <taxon>Cucujiformia</taxon>
        <taxon>Curculionidae</taxon>
        <taxon>Scolytinae</taxon>
        <taxon>Hypothenemus</taxon>
    </lineage>
</organism>
<evidence type="ECO:0000259" key="3">
    <source>
        <dbReference type="PROSITE" id="PS50195"/>
    </source>
</evidence>
<reference evidence="5 6" key="1">
    <citation type="submission" date="2024-05" db="EMBL/GenBank/DDBJ databases">
        <title>Genetic variation in Jamaican populations of the coffee berry borer (Hypothenemus hampei).</title>
        <authorList>
            <person name="Errbii M."/>
            <person name="Myrie A."/>
        </authorList>
    </citation>
    <scope>NUCLEOTIDE SEQUENCE [LARGE SCALE GENOMIC DNA]</scope>
    <source>
        <strain evidence="5">JA-Hopewell-2020-01-JO</strain>
        <tissue evidence="5">Whole body</tissue>
    </source>
</reference>
<dbReference type="InterPro" id="IPR036305">
    <property type="entry name" value="RGS_sf"/>
</dbReference>
<protein>
    <recommendedName>
        <fullName evidence="7">Sorting nexin-14-like</fullName>
    </recommendedName>
</protein>